<dbReference type="InterPro" id="IPR019137">
    <property type="entry name" value="Nck-associated_protein-1"/>
</dbReference>
<dbReference type="Pfam" id="PF09735">
    <property type="entry name" value="Nckap1"/>
    <property type="match status" value="1"/>
</dbReference>
<protein>
    <submittedName>
        <fullName evidence="3">Membrane-associated protein gex-3</fullName>
    </submittedName>
</protein>
<reference evidence="3" key="1">
    <citation type="submission" date="2022-11" db="UniProtKB">
        <authorList>
            <consortium name="WormBaseParasite"/>
        </authorList>
    </citation>
    <scope>IDENTIFICATION</scope>
</reference>
<organism evidence="2 3">
    <name type="scientific">Parascaris univalens</name>
    <name type="common">Nematode worm</name>
    <dbReference type="NCBI Taxonomy" id="6257"/>
    <lineage>
        <taxon>Eukaryota</taxon>
        <taxon>Metazoa</taxon>
        <taxon>Ecdysozoa</taxon>
        <taxon>Nematoda</taxon>
        <taxon>Chromadorea</taxon>
        <taxon>Rhabditida</taxon>
        <taxon>Spirurina</taxon>
        <taxon>Ascaridomorpha</taxon>
        <taxon>Ascaridoidea</taxon>
        <taxon>Ascarididae</taxon>
        <taxon>Parascaris</taxon>
    </lineage>
</organism>
<dbReference type="Proteomes" id="UP000887569">
    <property type="component" value="Unplaced"/>
</dbReference>
<evidence type="ECO:0000313" key="3">
    <source>
        <dbReference type="WBParaSite" id="PgR006_g090_t01"/>
    </source>
</evidence>
<evidence type="ECO:0000313" key="2">
    <source>
        <dbReference type="Proteomes" id="UP000887569"/>
    </source>
</evidence>
<proteinExistence type="inferred from homology"/>
<evidence type="ECO:0000256" key="1">
    <source>
        <dbReference type="ARBA" id="ARBA00037947"/>
    </source>
</evidence>
<accession>A0A915AED6</accession>
<name>A0A915AED6_PARUN</name>
<sequence length="1130" mass="127880">AFRVDASQMKIAEKLIILNDRAIGMMTRLYNIKKACGDHKSKPQFLSEKSLESCIKHIVRKFPVIDTRSNATTYQQANAMKQEIIKSLSLYYYTFADLLDLRDHIMQLLTTMDASQVKLDITLNYDLTAGYMNVVVNLICIMVLLSRVDDRKAVLGLFNAAFEMANGQSEPTFPRLGQMIIDYENPLKKLAEDLGPLNRLIHSSLNSLASVYVRRNITADAWRNAQMLSLVASPQQILYAAQTDTISCEYLSLDVMDRWIILGVTVCHNTLLSDPIIASLWQRALQTGLAIRLFRDEVLIVHSTVQSVFDSIKGYHKKVQEVKDHYSVALQTSLIVHRDRRRFLRGALRELCLLIKDQPGLLGPKILFVWMALSFSRDEVLWLLRHVDVWPSGGGKKNKHADEVIDKQISELLFHMHELRSLVQKYAGVIQRYYSQYVSGYDALALTEIVQALDGLTEDEATIMSDFCADIARISQNSVDLRGLRLDWFRFQAYVSISRSAFSLLDNRRLAVTMNTTVFHLKMVDLLDEMLRETSDLSIYCFYTRQLESQLQQCLQLPSQSRYSIVFAHVCSHFASALHDLCPEERGHVNEKSLSLCNMVLDEIAKETTSVVERLCDHEMHLQEQLSPTSCAKLIEEHVKPKTGKGATAVRAFAMPGEESVRICRDTLTLADKLQTALFELCSAVGASKQVVVAEHIFAPREYLSQQLEHQLTSSLRSLVMAGDHPRRPSELLSALHAHMAVLQNIDTAVNMDTTRLFNTVLLQQTQPLDCHSAETITSIYTKWYLEVVLRRMSAGHILFTPHLAALIPNPEYQHPFNPDQYTDTRELRALAQLLGPYGVKFMSERLIWHVACQINELYKIVNEYRDVLRIARSNFDKPEKMRELLLVLSGDNRDKKAQISSTGPMESVLQRVTIIGEILSFRGLLQVALHDVLEERVPFLLSAVHNLHESSSDHNRLMISEMCAAIGLSTEVDVALMNAVRAQTPQSQPPEEQYAVTCLLFVFIALSLPRLALSPTSTFKATLHASPNNSQCIAIAVVTLANTLFCLHARGDVSERMKEFLALASSGLLRLSDAAGDFELLKSRQSVYVLLEELVKRSPYLSFDLLESCFPYNLIRASYQHCYRSESAK</sequence>
<dbReference type="PANTHER" id="PTHR12093">
    <property type="entry name" value="NCK-ASSOCIATED PROTEIN 1"/>
    <property type="match status" value="1"/>
</dbReference>
<comment type="similarity">
    <text evidence="1">Belongs to the HEM-1/HEM-2 family.</text>
</comment>
<dbReference type="GO" id="GO:0016477">
    <property type="term" value="P:cell migration"/>
    <property type="evidence" value="ECO:0007669"/>
    <property type="project" value="TreeGrafter"/>
</dbReference>
<dbReference type="GO" id="GO:0030031">
    <property type="term" value="P:cell projection assembly"/>
    <property type="evidence" value="ECO:0007669"/>
    <property type="project" value="TreeGrafter"/>
</dbReference>
<dbReference type="PANTHER" id="PTHR12093:SF10">
    <property type="entry name" value="MEMBRANE-ASSOCIATED PROTEIN HEM"/>
    <property type="match status" value="1"/>
</dbReference>
<dbReference type="GO" id="GO:0030866">
    <property type="term" value="P:cortical actin cytoskeleton organization"/>
    <property type="evidence" value="ECO:0007669"/>
    <property type="project" value="TreeGrafter"/>
</dbReference>
<dbReference type="WBParaSite" id="PgR006_g090_t01">
    <property type="protein sequence ID" value="PgR006_g090_t01"/>
    <property type="gene ID" value="PgR006_g090"/>
</dbReference>
<keyword evidence="2" id="KW-1185">Reference proteome</keyword>
<dbReference type="GO" id="GO:0031209">
    <property type="term" value="C:SCAR complex"/>
    <property type="evidence" value="ECO:0007669"/>
    <property type="project" value="TreeGrafter"/>
</dbReference>
<dbReference type="AlphaFoldDB" id="A0A915AED6"/>
<dbReference type="GO" id="GO:0048812">
    <property type="term" value="P:neuron projection morphogenesis"/>
    <property type="evidence" value="ECO:0007669"/>
    <property type="project" value="TreeGrafter"/>
</dbReference>